<reference evidence="1 2" key="1">
    <citation type="submission" date="2018-06" db="EMBL/GenBank/DDBJ databases">
        <title>Genomic Encyclopedia of Archaeal and Bacterial Type Strains, Phase II (KMG-II): from individual species to whole genera.</title>
        <authorList>
            <person name="Goeker M."/>
        </authorList>
    </citation>
    <scope>NUCLEOTIDE SEQUENCE [LARGE SCALE GENOMIC DNA]</scope>
    <source>
        <strain evidence="1 2">DSM 23857</strain>
    </source>
</reference>
<comment type="caution">
    <text evidence="1">The sequence shown here is derived from an EMBL/GenBank/DDBJ whole genome shotgun (WGS) entry which is preliminary data.</text>
</comment>
<evidence type="ECO:0008006" key="3">
    <source>
        <dbReference type="Google" id="ProtNLM"/>
    </source>
</evidence>
<accession>A0A327QXX1</accession>
<dbReference type="AlphaFoldDB" id="A0A327QXX1"/>
<gene>
    <name evidence="1" type="ORF">LX64_00880</name>
</gene>
<evidence type="ECO:0000313" key="2">
    <source>
        <dbReference type="Proteomes" id="UP000249547"/>
    </source>
</evidence>
<dbReference type="OrthoDB" id="877984at2"/>
<sequence length="212" mass="25131">MLRYVTLFMLLICTACRPGVPVKPLPKHAKKVSLKLADSITTLSFYVPETYDTSFSWICESDCWPACAERWYRFQSKALPIFEESGFFWIDTILHKNELTFKHAYLFPVYDADTSYHRYYLDRMKEKESIFDRTLTNRKFITEKINGRYYYIMAAEDTDSIIRKRLLIHTQVHGELLELEYKIFSKVKDSATDHFIQNSLELLRTMEVSEAK</sequence>
<organism evidence="1 2">
    <name type="scientific">Chitinophaga skermanii</name>
    <dbReference type="NCBI Taxonomy" id="331697"/>
    <lineage>
        <taxon>Bacteria</taxon>
        <taxon>Pseudomonadati</taxon>
        <taxon>Bacteroidota</taxon>
        <taxon>Chitinophagia</taxon>
        <taxon>Chitinophagales</taxon>
        <taxon>Chitinophagaceae</taxon>
        <taxon>Chitinophaga</taxon>
    </lineage>
</organism>
<dbReference type="EMBL" id="QLLL01000002">
    <property type="protein sequence ID" value="RAJ08233.1"/>
    <property type="molecule type" value="Genomic_DNA"/>
</dbReference>
<protein>
    <recommendedName>
        <fullName evidence="3">Gliding motility-associated lipoprotein GldD</fullName>
    </recommendedName>
</protein>
<proteinExistence type="predicted"/>
<evidence type="ECO:0000313" key="1">
    <source>
        <dbReference type="EMBL" id="RAJ08233.1"/>
    </source>
</evidence>
<keyword evidence="2" id="KW-1185">Reference proteome</keyword>
<name>A0A327QXX1_9BACT</name>
<dbReference type="Proteomes" id="UP000249547">
    <property type="component" value="Unassembled WGS sequence"/>
</dbReference>
<dbReference type="RefSeq" id="WP_148707191.1">
    <property type="nucleotide sequence ID" value="NZ_QLLL01000002.1"/>
</dbReference>